<dbReference type="Gene3D" id="1.10.10.10">
    <property type="entry name" value="Winged helix-like DNA-binding domain superfamily/Winged helix DNA-binding domain"/>
    <property type="match status" value="1"/>
</dbReference>
<dbReference type="EMBL" id="BK015328">
    <property type="protein sequence ID" value="DAE01603.1"/>
    <property type="molecule type" value="Genomic_DNA"/>
</dbReference>
<reference evidence="1" key="1">
    <citation type="journal article" date="2021" name="Proc. Natl. Acad. Sci. U.S.A.">
        <title>A Catalog of Tens of Thousands of Viruses from Human Metagenomes Reveals Hidden Associations with Chronic Diseases.</title>
        <authorList>
            <person name="Tisza M.J."/>
            <person name="Buck C.B."/>
        </authorList>
    </citation>
    <scope>NUCLEOTIDE SEQUENCE</scope>
    <source>
        <strain evidence="1">Ctkyp1</strain>
    </source>
</reference>
<accession>A0A8S5P582</accession>
<evidence type="ECO:0000313" key="1">
    <source>
        <dbReference type="EMBL" id="DAE01603.1"/>
    </source>
</evidence>
<dbReference type="InterPro" id="IPR036388">
    <property type="entry name" value="WH-like_DNA-bd_sf"/>
</dbReference>
<sequence>MDSLRHQKHMQWMQNRKDIYYFIRKYAKYHKTTPSTKKISEELDISVSAVQRHLRQFEEDGLIAFNGYGSHRTYELIGVKKHETI</sequence>
<dbReference type="InterPro" id="IPR036390">
    <property type="entry name" value="WH_DNA-bd_sf"/>
</dbReference>
<proteinExistence type="predicted"/>
<protein>
    <submittedName>
        <fullName evidence="1">Helix-turn-helix domain protein</fullName>
    </submittedName>
</protein>
<dbReference type="SUPFAM" id="SSF46785">
    <property type="entry name" value="Winged helix' DNA-binding domain"/>
    <property type="match status" value="1"/>
</dbReference>
<dbReference type="Pfam" id="PF13412">
    <property type="entry name" value="HTH_24"/>
    <property type="match status" value="1"/>
</dbReference>
<dbReference type="InterPro" id="IPR011991">
    <property type="entry name" value="ArsR-like_HTH"/>
</dbReference>
<organism evidence="1">
    <name type="scientific">Siphoviridae sp. ctkyp1</name>
    <dbReference type="NCBI Taxonomy" id="2825646"/>
    <lineage>
        <taxon>Viruses</taxon>
        <taxon>Duplodnaviria</taxon>
        <taxon>Heunggongvirae</taxon>
        <taxon>Uroviricota</taxon>
        <taxon>Caudoviricetes</taxon>
    </lineage>
</organism>
<dbReference type="CDD" id="cd00090">
    <property type="entry name" value="HTH_ARSR"/>
    <property type="match status" value="1"/>
</dbReference>
<name>A0A8S5P582_9CAUD</name>